<dbReference type="OrthoDB" id="9807473at2"/>
<protein>
    <recommendedName>
        <fullName evidence="4">DUF3308 domain-containing protein</fullName>
    </recommendedName>
</protein>
<proteinExistence type="predicted"/>
<accession>A0A1I1HRQ0</accession>
<name>A0A1I1HRQ0_9BACT</name>
<keyword evidence="3" id="KW-1185">Reference proteome</keyword>
<evidence type="ECO:0008006" key="4">
    <source>
        <dbReference type="Google" id="ProtNLM"/>
    </source>
</evidence>
<dbReference type="Proteomes" id="UP000199514">
    <property type="component" value="Unassembled WGS sequence"/>
</dbReference>
<sequence>MNKKLTAYIIAATMSVATPLMAGNDVKRGQGGASELLINPWGRSSGWAGANTACVRGVESMNLNMAGLAYTSKTEFVLSNVRYMSGSGIQVNSVGLGQRLSETGVLGVSVTAMNLGDFIETTYELPDGTGSSFKPQFFNLGVGYSKQFSGSISAGVLVRLVSQSIPDANALGACFDAGVQYQTGARKQFKFGAAIRNLGPKMQYRGDGFSFRGTRDQIGLTVQSRTAQFDIPALLNIGGSYDFQLAPEHRLTLAANFVSNSYTKDNLQSGLEYGFGDLVQVRGGLNYQKQIFTSNKTDANSGPTFGATLNLPFSLLGTKKTTEEGATAETSPEKSHRSLGFDYSFRSTNPYSGTHTISLILKL</sequence>
<reference evidence="2 3" key="1">
    <citation type="submission" date="2016-10" db="EMBL/GenBank/DDBJ databases">
        <authorList>
            <person name="de Groot N.N."/>
        </authorList>
    </citation>
    <scope>NUCLEOTIDE SEQUENCE [LARGE SCALE GENOMIC DNA]</scope>
    <source>
        <strain evidence="2 3">DSM 6793</strain>
    </source>
</reference>
<feature type="signal peptide" evidence="1">
    <location>
        <begin position="1"/>
        <end position="22"/>
    </location>
</feature>
<dbReference type="STRING" id="927664.SAMN05421780_10465"/>
<dbReference type="AlphaFoldDB" id="A0A1I1HRQ0"/>
<evidence type="ECO:0000256" key="1">
    <source>
        <dbReference type="SAM" id="SignalP"/>
    </source>
</evidence>
<dbReference type="NCBIfam" id="NF033709">
    <property type="entry name" value="PorV_fam"/>
    <property type="match status" value="1"/>
</dbReference>
<evidence type="ECO:0000313" key="3">
    <source>
        <dbReference type="Proteomes" id="UP000199514"/>
    </source>
</evidence>
<dbReference type="EMBL" id="FOLE01000004">
    <property type="protein sequence ID" value="SFC26541.1"/>
    <property type="molecule type" value="Genomic_DNA"/>
</dbReference>
<evidence type="ECO:0000313" key="2">
    <source>
        <dbReference type="EMBL" id="SFC26541.1"/>
    </source>
</evidence>
<organism evidence="2 3">
    <name type="scientific">Flexibacter flexilis DSM 6793</name>
    <dbReference type="NCBI Taxonomy" id="927664"/>
    <lineage>
        <taxon>Bacteria</taxon>
        <taxon>Pseudomonadati</taxon>
        <taxon>Bacteroidota</taxon>
        <taxon>Cytophagia</taxon>
        <taxon>Cytophagales</taxon>
        <taxon>Flexibacteraceae</taxon>
        <taxon>Flexibacter</taxon>
    </lineage>
</organism>
<feature type="chain" id="PRO_5011675535" description="DUF3308 domain-containing protein" evidence="1">
    <location>
        <begin position="23"/>
        <end position="363"/>
    </location>
</feature>
<gene>
    <name evidence="2" type="ORF">SAMN05421780_10465</name>
</gene>
<dbReference type="Gene3D" id="2.40.160.60">
    <property type="entry name" value="Outer membrane protein transport protein (OMPP1/FadL/TodX)"/>
    <property type="match status" value="1"/>
</dbReference>
<keyword evidence="1" id="KW-0732">Signal</keyword>